<feature type="domain" description="Ketopantoate reductase N-terminal" evidence="1">
    <location>
        <begin position="3"/>
        <end position="129"/>
    </location>
</feature>
<proteinExistence type="predicted"/>
<gene>
    <name evidence="2" type="ORF">SDC9_65546</name>
</gene>
<organism evidence="2">
    <name type="scientific">bioreactor metagenome</name>
    <dbReference type="NCBI Taxonomy" id="1076179"/>
    <lineage>
        <taxon>unclassified sequences</taxon>
        <taxon>metagenomes</taxon>
        <taxon>ecological metagenomes</taxon>
    </lineage>
</organism>
<comment type="caution">
    <text evidence="2">The sequence shown here is derived from an EMBL/GenBank/DDBJ whole genome shotgun (WGS) entry which is preliminary data.</text>
</comment>
<dbReference type="EMBL" id="VSSQ01003116">
    <property type="protein sequence ID" value="MPM19128.1"/>
    <property type="molecule type" value="Genomic_DNA"/>
</dbReference>
<accession>A0A644XTN3</accession>
<name>A0A644XTN3_9ZZZZ</name>
<dbReference type="Pfam" id="PF02558">
    <property type="entry name" value="ApbA"/>
    <property type="match status" value="1"/>
</dbReference>
<dbReference type="AlphaFoldDB" id="A0A644XTN3"/>
<protein>
    <recommendedName>
        <fullName evidence="1">Ketopantoate reductase N-terminal domain-containing protein</fullName>
    </recommendedName>
</protein>
<evidence type="ECO:0000259" key="1">
    <source>
        <dbReference type="Pfam" id="PF02558"/>
    </source>
</evidence>
<reference evidence="2" key="1">
    <citation type="submission" date="2019-08" db="EMBL/GenBank/DDBJ databases">
        <authorList>
            <person name="Kucharzyk K."/>
            <person name="Murdoch R.W."/>
            <person name="Higgins S."/>
            <person name="Loffler F."/>
        </authorList>
    </citation>
    <scope>NUCLEOTIDE SEQUENCE</scope>
</reference>
<dbReference type="InterPro" id="IPR013332">
    <property type="entry name" value="KPR_N"/>
</dbReference>
<dbReference type="InterPro" id="IPR036291">
    <property type="entry name" value="NAD(P)-bd_dom_sf"/>
</dbReference>
<sequence>MRILVVGAGAIGSLFAGKLAGSGKDVTILARGDRLEAVRKNGLHLRESTSSTVERFPVKTITSLAPDDRYDFVLVVVQRTQIEAVLPLLASNQSSSFVFMVNTAAGYQAYVDVVGAERVMIAFPSAGGEVVDGNVVVYRIGRGLVRLFQTTTVGELVHTSYDRVGFLAGIFREAGIPTVTCKHMDDWQKTHVAVVCAIAQALYKHGGDPIRLSKHFSDVRLMVAAIQEGLAVLRCLGHRTIPRKLWYLRLPGFLVAAVFSFVLRTDLAETAMARHARRAVDEMDVLKRELLGLVEASHMDTPAIRTLAGITPDFGK</sequence>
<dbReference type="SUPFAM" id="SSF51735">
    <property type="entry name" value="NAD(P)-binding Rossmann-fold domains"/>
    <property type="match status" value="1"/>
</dbReference>
<dbReference type="Gene3D" id="3.40.50.720">
    <property type="entry name" value="NAD(P)-binding Rossmann-like Domain"/>
    <property type="match status" value="1"/>
</dbReference>
<evidence type="ECO:0000313" key="2">
    <source>
        <dbReference type="EMBL" id="MPM19128.1"/>
    </source>
</evidence>